<feature type="domain" description="N-acetyltransferase" evidence="1">
    <location>
        <begin position="1"/>
        <end position="106"/>
    </location>
</feature>
<dbReference type="PANTHER" id="PTHR47408">
    <property type="entry name" value="PROTEIN CBG01304-RELATED"/>
    <property type="match status" value="1"/>
</dbReference>
<organism evidence="2 3">
    <name type="scientific">Parelaphostrongylus tenuis</name>
    <name type="common">Meningeal worm</name>
    <dbReference type="NCBI Taxonomy" id="148309"/>
    <lineage>
        <taxon>Eukaryota</taxon>
        <taxon>Metazoa</taxon>
        <taxon>Ecdysozoa</taxon>
        <taxon>Nematoda</taxon>
        <taxon>Chromadorea</taxon>
        <taxon>Rhabditida</taxon>
        <taxon>Rhabditina</taxon>
        <taxon>Rhabditomorpha</taxon>
        <taxon>Strongyloidea</taxon>
        <taxon>Metastrongylidae</taxon>
        <taxon>Parelaphostrongylus</taxon>
    </lineage>
</organism>
<reference evidence="2" key="1">
    <citation type="submission" date="2021-06" db="EMBL/GenBank/DDBJ databases">
        <title>Parelaphostrongylus tenuis whole genome reference sequence.</title>
        <authorList>
            <person name="Garwood T.J."/>
            <person name="Larsen P.A."/>
            <person name="Fountain-Jones N.M."/>
            <person name="Garbe J.R."/>
            <person name="Macchietto M.G."/>
            <person name="Kania S.A."/>
            <person name="Gerhold R.W."/>
            <person name="Richards J.E."/>
            <person name="Wolf T.M."/>
        </authorList>
    </citation>
    <scope>NUCLEOTIDE SEQUENCE</scope>
    <source>
        <strain evidence="2">MNPRO001-30</strain>
        <tissue evidence="2">Meninges</tissue>
    </source>
</reference>
<dbReference type="GO" id="GO:0016747">
    <property type="term" value="F:acyltransferase activity, transferring groups other than amino-acyl groups"/>
    <property type="evidence" value="ECO:0007669"/>
    <property type="project" value="InterPro"/>
</dbReference>
<sequence length="263" mass="29260">MGIDRDSQEAVGGVCIAFDRSASGDPQEDIYYIGMYYVRPQWRHSGLGTLLFEKVMKIAGDVNTVLNGVLKMSPLYASKYGFNKMLDYKHNFVSIPTEYIMIQAVADSLYILKDLRDVKEVELIAYDVAISHRNRGKYFMNFITTGKCFTKVALDTSGKIVGIGCVRTVYSNDLCAGPIFADNETIAKSLLGGILSMIPDLKKYKMLTALYPAVNEDATRLFKSIGGTQTKTVQFSQCQFTKKVFPTNDIKVFAMTECACSIV</sequence>
<gene>
    <name evidence="2" type="ORF">KIN20_001092</name>
</gene>
<dbReference type="SUPFAM" id="SSF55729">
    <property type="entry name" value="Acyl-CoA N-acyltransferases (Nat)"/>
    <property type="match status" value="1"/>
</dbReference>
<dbReference type="Gene3D" id="3.40.630.30">
    <property type="match status" value="1"/>
</dbReference>
<dbReference type="AlphaFoldDB" id="A0AAD5QCD4"/>
<proteinExistence type="predicted"/>
<dbReference type="PROSITE" id="PS51186">
    <property type="entry name" value="GNAT"/>
    <property type="match status" value="1"/>
</dbReference>
<dbReference type="Pfam" id="PF00583">
    <property type="entry name" value="Acetyltransf_1"/>
    <property type="match status" value="1"/>
</dbReference>
<protein>
    <recommendedName>
        <fullName evidence="1">N-acetyltransferase domain-containing protein</fullName>
    </recommendedName>
</protein>
<evidence type="ECO:0000259" key="1">
    <source>
        <dbReference type="PROSITE" id="PS51186"/>
    </source>
</evidence>
<evidence type="ECO:0000313" key="2">
    <source>
        <dbReference type="EMBL" id="KAJ1346332.1"/>
    </source>
</evidence>
<dbReference type="CDD" id="cd04301">
    <property type="entry name" value="NAT_SF"/>
    <property type="match status" value="1"/>
</dbReference>
<dbReference type="Proteomes" id="UP001196413">
    <property type="component" value="Unassembled WGS sequence"/>
</dbReference>
<keyword evidence="3" id="KW-1185">Reference proteome</keyword>
<accession>A0AAD5QCD4</accession>
<evidence type="ECO:0000313" key="3">
    <source>
        <dbReference type="Proteomes" id="UP001196413"/>
    </source>
</evidence>
<dbReference type="EMBL" id="JAHQIW010000158">
    <property type="protein sequence ID" value="KAJ1346332.1"/>
    <property type="molecule type" value="Genomic_DNA"/>
</dbReference>
<name>A0AAD5QCD4_PARTN</name>
<dbReference type="PANTHER" id="PTHR47408:SF1">
    <property type="entry name" value="N-ACETYLTRANSFERASE DOMAIN-CONTAINING PROTEIN"/>
    <property type="match status" value="1"/>
</dbReference>
<dbReference type="Gene3D" id="3.40.630.90">
    <property type="match status" value="1"/>
</dbReference>
<comment type="caution">
    <text evidence="2">The sequence shown here is derived from an EMBL/GenBank/DDBJ whole genome shotgun (WGS) entry which is preliminary data.</text>
</comment>
<dbReference type="InterPro" id="IPR000182">
    <property type="entry name" value="GNAT_dom"/>
</dbReference>
<dbReference type="InterPro" id="IPR041496">
    <property type="entry name" value="YitH/HolE_GNAT"/>
</dbReference>
<dbReference type="Pfam" id="PF18014">
    <property type="entry name" value="Acetyltransf_18"/>
    <property type="match status" value="1"/>
</dbReference>
<dbReference type="InterPro" id="IPR016181">
    <property type="entry name" value="Acyl_CoA_acyltransferase"/>
</dbReference>